<evidence type="ECO:0000256" key="5">
    <source>
        <dbReference type="SAM" id="Phobius"/>
    </source>
</evidence>
<evidence type="ECO:0000256" key="2">
    <source>
        <dbReference type="ARBA" id="ARBA00022692"/>
    </source>
</evidence>
<feature type="transmembrane region" description="Helical" evidence="5">
    <location>
        <begin position="172"/>
        <end position="195"/>
    </location>
</feature>
<keyword evidence="2 5" id="KW-0812">Transmembrane</keyword>
<evidence type="ECO:0000256" key="1">
    <source>
        <dbReference type="ARBA" id="ARBA00004141"/>
    </source>
</evidence>
<protein>
    <recommendedName>
        <fullName evidence="8">Major facilitator superfamily transporter</fullName>
    </recommendedName>
</protein>
<dbReference type="KEGG" id="cfj:CFIO01_12073"/>
<feature type="transmembrane region" description="Helical" evidence="5">
    <location>
        <begin position="12"/>
        <end position="33"/>
    </location>
</feature>
<feature type="transmembrane region" description="Helical" evidence="5">
    <location>
        <begin position="351"/>
        <end position="367"/>
    </location>
</feature>
<dbReference type="InterPro" id="IPR011701">
    <property type="entry name" value="MFS"/>
</dbReference>
<dbReference type="InterPro" id="IPR036259">
    <property type="entry name" value="MFS_trans_sf"/>
</dbReference>
<dbReference type="Proteomes" id="UP000020467">
    <property type="component" value="Unassembled WGS sequence"/>
</dbReference>
<reference evidence="6 7" key="1">
    <citation type="submission" date="2014-02" db="EMBL/GenBank/DDBJ databases">
        <title>The genome sequence of Colletotrichum fioriniae PJ7.</title>
        <authorList>
            <person name="Baroncelli R."/>
            <person name="Thon M.R."/>
        </authorList>
    </citation>
    <scope>NUCLEOTIDE SEQUENCE [LARGE SCALE GENOMIC DNA]</scope>
    <source>
        <strain evidence="6 7">PJ7</strain>
    </source>
</reference>
<accession>A0A010SE39</accession>
<dbReference type="SUPFAM" id="SSF103473">
    <property type="entry name" value="MFS general substrate transporter"/>
    <property type="match status" value="1"/>
</dbReference>
<dbReference type="CDD" id="cd06174">
    <property type="entry name" value="MFS"/>
    <property type="match status" value="1"/>
</dbReference>
<comment type="caution">
    <text evidence="6">The sequence shown here is derived from an EMBL/GenBank/DDBJ whole genome shotgun (WGS) entry which is preliminary data.</text>
</comment>
<dbReference type="Gene3D" id="1.20.1250.20">
    <property type="entry name" value="MFS general substrate transporter like domains"/>
    <property type="match status" value="1"/>
</dbReference>
<feature type="transmembrane region" description="Helical" evidence="5">
    <location>
        <begin position="111"/>
        <end position="131"/>
    </location>
</feature>
<feature type="transmembrane region" description="Helical" evidence="5">
    <location>
        <begin position="82"/>
        <end position="99"/>
    </location>
</feature>
<feature type="transmembrane region" description="Helical" evidence="5">
    <location>
        <begin position="411"/>
        <end position="433"/>
    </location>
</feature>
<dbReference type="Pfam" id="PF07690">
    <property type="entry name" value="MFS_1"/>
    <property type="match status" value="1"/>
</dbReference>
<dbReference type="GO" id="GO:0016020">
    <property type="term" value="C:membrane"/>
    <property type="evidence" value="ECO:0007669"/>
    <property type="project" value="UniProtKB-SubCell"/>
</dbReference>
<feature type="transmembrane region" description="Helical" evidence="5">
    <location>
        <begin position="373"/>
        <end position="399"/>
    </location>
</feature>
<dbReference type="HOGENOM" id="CLU_525797_0_0_1"/>
<evidence type="ECO:0000313" key="6">
    <source>
        <dbReference type="EMBL" id="EXF83028.1"/>
    </source>
</evidence>
<dbReference type="eggNOG" id="ENOG502T4P3">
    <property type="taxonomic scope" value="Eukaryota"/>
</dbReference>
<keyword evidence="4 5" id="KW-0472">Membrane</keyword>
<keyword evidence="3 5" id="KW-1133">Transmembrane helix</keyword>
<dbReference type="EMBL" id="JARH01000266">
    <property type="protein sequence ID" value="EXF83028.1"/>
    <property type="molecule type" value="Genomic_DNA"/>
</dbReference>
<evidence type="ECO:0008006" key="8">
    <source>
        <dbReference type="Google" id="ProtNLM"/>
    </source>
</evidence>
<evidence type="ECO:0000313" key="7">
    <source>
        <dbReference type="Proteomes" id="UP000020467"/>
    </source>
</evidence>
<dbReference type="PANTHER" id="PTHR23507:SF1">
    <property type="entry name" value="FI18259P1-RELATED"/>
    <property type="match status" value="1"/>
</dbReference>
<feature type="transmembrane region" description="Helical" evidence="5">
    <location>
        <begin position="439"/>
        <end position="459"/>
    </location>
</feature>
<dbReference type="OrthoDB" id="4840641at2759"/>
<comment type="subcellular location">
    <subcellularLocation>
        <location evidence="1">Membrane</location>
        <topology evidence="1">Multi-pass membrane protein</topology>
    </subcellularLocation>
</comment>
<organism evidence="6 7">
    <name type="scientific">Colletotrichum fioriniae PJ7</name>
    <dbReference type="NCBI Taxonomy" id="1445577"/>
    <lineage>
        <taxon>Eukaryota</taxon>
        <taxon>Fungi</taxon>
        <taxon>Dikarya</taxon>
        <taxon>Ascomycota</taxon>
        <taxon>Pezizomycotina</taxon>
        <taxon>Sordariomycetes</taxon>
        <taxon>Hypocreomycetidae</taxon>
        <taxon>Glomerellales</taxon>
        <taxon>Glomerellaceae</taxon>
        <taxon>Colletotrichum</taxon>
        <taxon>Colletotrichum acutatum species complex</taxon>
    </lineage>
</organism>
<evidence type="ECO:0000256" key="3">
    <source>
        <dbReference type="ARBA" id="ARBA00022989"/>
    </source>
</evidence>
<feature type="transmembrane region" description="Helical" evidence="5">
    <location>
        <begin position="309"/>
        <end position="330"/>
    </location>
</feature>
<name>A0A010SE39_9PEZI</name>
<feature type="transmembrane region" description="Helical" evidence="5">
    <location>
        <begin position="201"/>
        <end position="220"/>
    </location>
</feature>
<dbReference type="AlphaFoldDB" id="A0A010SE39"/>
<dbReference type="PANTHER" id="PTHR23507">
    <property type="entry name" value="ZGC:174356"/>
    <property type="match status" value="1"/>
</dbReference>
<keyword evidence="7" id="KW-1185">Reference proteome</keyword>
<feature type="transmembrane region" description="Helical" evidence="5">
    <location>
        <begin position="137"/>
        <end position="160"/>
    </location>
</feature>
<gene>
    <name evidence="6" type="ORF">CFIO01_12073</name>
</gene>
<sequence length="518" mass="55243">MPSTMSTNSATAARAWSICILVSLMLMVFAMTFGASMVQVSVQAYLRESVCRQLYGFPQKVPVNHVVCHADAVNKEFEWTEVIVLVCQSAGGLLSAYAMGKWADVRGRRGAFVLGACIWGLFSGILITTIQTSSRGVLCFLFFVIGVGKTSAEVAVLAMTSDTTNDRQRSKHFGLVVSSALAGLVVSNVVHRYAAPLALEYSALIGCVAFCVGTCFIVAVPEPLRTQLEDFRGEPPPEILPANQATRPLHRVLSALKMFRAMPLLATLGLVLALAKTAPPSLDIYFVTRYSQIAHFPSTTTLRGDVVSYWAPLIAIVLITCLLLPSIYGCCSPYRRRVPGDRIALRDYRHLLLSSGLVVLTSTAALYRHYLFFLVGSLSAAAVAATLPGQCCSLMLYGLGVAVRAKYAGRLFGLAATAECAVTLVLGPAIGLVTRDSHWGGVAVVVVFSASFIVFGAVWRAEAVCRAPTYERPSAGGGGVEAGIELLDVGGLAAPPPAYVARQEDQPAPVPIPVPIIR</sequence>
<dbReference type="GO" id="GO:0022857">
    <property type="term" value="F:transmembrane transporter activity"/>
    <property type="evidence" value="ECO:0007669"/>
    <property type="project" value="InterPro"/>
</dbReference>
<evidence type="ECO:0000256" key="4">
    <source>
        <dbReference type="ARBA" id="ARBA00023136"/>
    </source>
</evidence>
<proteinExistence type="predicted"/>